<proteinExistence type="predicted"/>
<dbReference type="Proteomes" id="UP001063698">
    <property type="component" value="Chromosome"/>
</dbReference>
<sequence length="79" mass="9952">MLGLDKMIEMERKKEELKRALFVRFNDEQIKEMMRELRVRDEKELYEILTFEDLVEFARKFKVSWWDLYQEYERLTSHA</sequence>
<reference evidence="1" key="1">
    <citation type="submission" date="2013-11" db="EMBL/GenBank/DDBJ databases">
        <title>Comparative genomics of Ignicoccus.</title>
        <authorList>
            <person name="Podar M."/>
        </authorList>
    </citation>
    <scope>NUCLEOTIDE SEQUENCE</scope>
    <source>
        <strain evidence="1">DSM 13166</strain>
    </source>
</reference>
<gene>
    <name evidence="1" type="ORF">IPA_03255</name>
</gene>
<dbReference type="EMBL" id="CP006868">
    <property type="protein sequence ID" value="UXD22291.1"/>
    <property type="molecule type" value="Genomic_DNA"/>
</dbReference>
<protein>
    <submittedName>
        <fullName evidence="1">Uncharacterized protein</fullName>
    </submittedName>
</protein>
<name>A0A977PJZ9_9CREN</name>
<dbReference type="KEGG" id="ipc:IPA_03255"/>
<keyword evidence="2" id="KW-1185">Reference proteome</keyword>
<accession>A0A977PJZ9</accession>
<evidence type="ECO:0000313" key="1">
    <source>
        <dbReference type="EMBL" id="UXD22291.1"/>
    </source>
</evidence>
<dbReference type="AlphaFoldDB" id="A0A977PJZ9"/>
<organism evidence="1 2">
    <name type="scientific">Ignicoccus pacificus DSM 13166</name>
    <dbReference type="NCBI Taxonomy" id="940294"/>
    <lineage>
        <taxon>Archaea</taxon>
        <taxon>Thermoproteota</taxon>
        <taxon>Thermoprotei</taxon>
        <taxon>Desulfurococcales</taxon>
        <taxon>Desulfurococcaceae</taxon>
        <taxon>Ignicoccus</taxon>
    </lineage>
</organism>
<evidence type="ECO:0000313" key="2">
    <source>
        <dbReference type="Proteomes" id="UP001063698"/>
    </source>
</evidence>